<dbReference type="PANTHER" id="PTHR35524:SF1">
    <property type="entry name" value="ALPHA-ACETOLACTATE DECARBOXYLASE"/>
    <property type="match status" value="1"/>
</dbReference>
<dbReference type="UniPathway" id="UPA00626">
    <property type="reaction ID" value="UER00678"/>
</dbReference>
<dbReference type="Proteomes" id="UP000242175">
    <property type="component" value="Chromosome small"/>
</dbReference>
<protein>
    <recommendedName>
        <fullName evidence="5">Alpha-acetolactate decarboxylase</fullName>
        <ecNumber evidence="4">4.1.1.5</ecNumber>
    </recommendedName>
</protein>
<evidence type="ECO:0000313" key="11">
    <source>
        <dbReference type="Proteomes" id="UP000242175"/>
    </source>
</evidence>
<dbReference type="AlphaFoldDB" id="A0A220VFJ2"/>
<evidence type="ECO:0000256" key="8">
    <source>
        <dbReference type="ARBA" id="ARBA00023239"/>
    </source>
</evidence>
<reference evidence="10 11" key="1">
    <citation type="journal article" date="2016" name="Int. J. Syst. Evol. Microbiol.">
        <title>Paraphotobacterium marinum gen. nov., sp. nov., a member of the family Vibrionaceae, isolated from surface seawater.</title>
        <authorList>
            <person name="Huang Z."/>
            <person name="Dong C."/>
            <person name="Shao Z."/>
        </authorList>
    </citation>
    <scope>NUCLEOTIDE SEQUENCE [LARGE SCALE GENOMIC DNA]</scope>
    <source>
        <strain evidence="10 11">NSCS20N07D</strain>
    </source>
</reference>
<sequence>MQNKLCIVLFFISFFTFAKNTHIENQYNTLTNLFTGDYSSQVSVKEAKKDKNNLGVGAAAGLGELIVLNGKYYVADAQGNAKVMKPNDGISYLTATHFNTNQALEFQINKPMTLQQIQELILKKYHLKNSLYASKIIGEFQYVHARNEDRVFHKVPLNQWLKNHQHEFSLTDTKATIVSFYTPLSMTNLKGISVQPLHNHFITPEMKMGHVLSAKLLSGHVYVQKLSDVKVYNPKNGNLSKNIDQKEVAQLETSSN</sequence>
<proteinExistence type="inferred from homology"/>
<dbReference type="GO" id="GO:0047605">
    <property type="term" value="F:acetolactate decarboxylase activity"/>
    <property type="evidence" value="ECO:0007669"/>
    <property type="project" value="UniProtKB-EC"/>
</dbReference>
<evidence type="ECO:0000256" key="4">
    <source>
        <dbReference type="ARBA" id="ARBA00013204"/>
    </source>
</evidence>
<dbReference type="KEGG" id="pmai:CF386_08780"/>
<evidence type="ECO:0000256" key="5">
    <source>
        <dbReference type="ARBA" id="ARBA00020164"/>
    </source>
</evidence>
<feature type="chain" id="PRO_5012872043" description="Alpha-acetolactate decarboxylase" evidence="9">
    <location>
        <begin position="19"/>
        <end position="256"/>
    </location>
</feature>
<dbReference type="RefSeq" id="WP_089074062.1">
    <property type="nucleotide sequence ID" value="NZ_CBCSAM010000002.1"/>
</dbReference>
<dbReference type="InterPro" id="IPR005128">
    <property type="entry name" value="Acetolactate_a_deCO2ase"/>
</dbReference>
<dbReference type="PANTHER" id="PTHR35524">
    <property type="entry name" value="ALPHA-ACETOLACTATE DECARBOXYLASE"/>
    <property type="match status" value="1"/>
</dbReference>
<evidence type="ECO:0000256" key="2">
    <source>
        <dbReference type="ARBA" id="ARBA00005170"/>
    </source>
</evidence>
<comment type="catalytic activity">
    <reaction evidence="1">
        <text>(2S)-2-acetolactate + H(+) = (R)-acetoin + CO2</text>
        <dbReference type="Rhea" id="RHEA:21580"/>
        <dbReference type="ChEBI" id="CHEBI:15378"/>
        <dbReference type="ChEBI" id="CHEBI:15686"/>
        <dbReference type="ChEBI" id="CHEBI:16526"/>
        <dbReference type="ChEBI" id="CHEBI:58476"/>
        <dbReference type="EC" id="4.1.1.5"/>
    </reaction>
</comment>
<evidence type="ECO:0000256" key="1">
    <source>
        <dbReference type="ARBA" id="ARBA00001784"/>
    </source>
</evidence>
<comment type="pathway">
    <text evidence="2">Polyol metabolism; (R,R)-butane-2,3-diol biosynthesis; (R,R)-butane-2,3-diol from pyruvate: step 2/3.</text>
</comment>
<accession>A0A220VFJ2</accession>
<dbReference type="EC" id="4.1.1.5" evidence="4"/>
<dbReference type="SUPFAM" id="SSF117856">
    <property type="entry name" value="AF0104/ALDC/Ptd012-like"/>
    <property type="match status" value="1"/>
</dbReference>
<gene>
    <name evidence="10" type="ORF">CF386_08780</name>
</gene>
<keyword evidence="7" id="KW-0005">Acetoin biosynthesis</keyword>
<name>A0A220VFJ2_9GAMM</name>
<dbReference type="Gene3D" id="3.30.1330.80">
    <property type="entry name" value="Hypothetical protein, similar to alpha- acetolactate decarboxylase, domain 2"/>
    <property type="match status" value="2"/>
</dbReference>
<evidence type="ECO:0000256" key="6">
    <source>
        <dbReference type="ARBA" id="ARBA00022793"/>
    </source>
</evidence>
<keyword evidence="9" id="KW-0732">Signal</keyword>
<keyword evidence="6" id="KW-0210">Decarboxylase</keyword>
<organism evidence="10 11">
    <name type="scientific">Paraphotobacterium marinum</name>
    <dbReference type="NCBI Taxonomy" id="1755811"/>
    <lineage>
        <taxon>Bacteria</taxon>
        <taxon>Pseudomonadati</taxon>
        <taxon>Pseudomonadota</taxon>
        <taxon>Gammaproteobacteria</taxon>
        <taxon>Vibrionales</taxon>
        <taxon>Vibrionaceae</taxon>
        <taxon>Paraphotobacterium</taxon>
    </lineage>
</organism>
<dbReference type="GO" id="GO:0045151">
    <property type="term" value="P:acetoin biosynthetic process"/>
    <property type="evidence" value="ECO:0007669"/>
    <property type="project" value="UniProtKB-KW"/>
</dbReference>
<dbReference type="EMBL" id="CP022356">
    <property type="protein sequence ID" value="ASK79154.1"/>
    <property type="molecule type" value="Genomic_DNA"/>
</dbReference>
<comment type="similarity">
    <text evidence="3">Belongs to the alpha-acetolactate decarboxylase family.</text>
</comment>
<evidence type="ECO:0000256" key="7">
    <source>
        <dbReference type="ARBA" id="ARBA00023061"/>
    </source>
</evidence>
<feature type="signal peptide" evidence="9">
    <location>
        <begin position="1"/>
        <end position="18"/>
    </location>
</feature>
<keyword evidence="8" id="KW-0456">Lyase</keyword>
<evidence type="ECO:0000313" key="10">
    <source>
        <dbReference type="EMBL" id="ASK79154.1"/>
    </source>
</evidence>
<evidence type="ECO:0000256" key="3">
    <source>
        <dbReference type="ARBA" id="ARBA00007106"/>
    </source>
</evidence>
<evidence type="ECO:0000256" key="9">
    <source>
        <dbReference type="SAM" id="SignalP"/>
    </source>
</evidence>
<dbReference type="OrthoDB" id="5555605at2"/>
<keyword evidence="11" id="KW-1185">Reference proteome</keyword>
<dbReference type="Pfam" id="PF03306">
    <property type="entry name" value="AAL_decarboxy"/>
    <property type="match status" value="1"/>
</dbReference>